<keyword evidence="6" id="KW-0812">Transmembrane</keyword>
<evidence type="ECO:0000256" key="3">
    <source>
        <dbReference type="ARBA" id="ARBA00012528"/>
    </source>
</evidence>
<dbReference type="CDD" id="cd01949">
    <property type="entry name" value="GGDEF"/>
    <property type="match status" value="1"/>
</dbReference>
<dbReference type="EMBL" id="RNRV01000022">
    <property type="protein sequence ID" value="MHO05341.1"/>
    <property type="molecule type" value="Genomic_DNA"/>
</dbReference>
<evidence type="ECO:0000256" key="2">
    <source>
        <dbReference type="ARBA" id="ARBA00004665"/>
    </source>
</evidence>
<dbReference type="InterPro" id="IPR050469">
    <property type="entry name" value="Diguanylate_Cyclase"/>
</dbReference>
<reference evidence="8" key="1">
    <citation type="submission" date="2018-10" db="EMBL/GenBank/DDBJ databases">
        <authorList>
            <consortium name="NARMS: The National Antimicrobial Resistance Monitoring System"/>
        </authorList>
    </citation>
    <scope>NUCLEOTIDE SEQUENCE [LARGE SCALE GENOMIC DNA]</scope>
    <source>
        <strain evidence="8">CVM N17EC0388</strain>
    </source>
</reference>
<dbReference type="NCBIfam" id="TIGR00254">
    <property type="entry name" value="GGDEF"/>
    <property type="match status" value="1"/>
</dbReference>
<feature type="transmembrane region" description="Helical" evidence="6">
    <location>
        <begin position="272"/>
        <end position="295"/>
    </location>
</feature>
<evidence type="ECO:0000259" key="7">
    <source>
        <dbReference type="PROSITE" id="PS50887"/>
    </source>
</evidence>
<protein>
    <recommendedName>
        <fullName evidence="3">diguanylate cyclase</fullName>
        <ecNumber evidence="3">2.7.7.65</ecNumber>
    </recommendedName>
</protein>
<dbReference type="InterPro" id="IPR029787">
    <property type="entry name" value="Nucleotide_cyclase"/>
</dbReference>
<dbReference type="EC" id="2.7.7.65" evidence="3"/>
<dbReference type="PANTHER" id="PTHR45138:SF24">
    <property type="entry name" value="DIGUANYLATE CYCLASE DGCC-RELATED"/>
    <property type="match status" value="1"/>
</dbReference>
<comment type="pathway">
    <text evidence="2">Purine metabolism; 3',5'-cyclic di-GMP biosynthesis.</text>
</comment>
<comment type="cofactor">
    <cofactor evidence="1">
        <name>Mg(2+)</name>
        <dbReference type="ChEBI" id="CHEBI:18420"/>
    </cofactor>
</comment>
<dbReference type="InterPro" id="IPR043128">
    <property type="entry name" value="Rev_trsase/Diguanyl_cyclase"/>
</dbReference>
<dbReference type="GO" id="GO:0005525">
    <property type="term" value="F:GTP binding"/>
    <property type="evidence" value="ECO:0007669"/>
    <property type="project" value="UniProtKB-KW"/>
</dbReference>
<evidence type="ECO:0000256" key="4">
    <source>
        <dbReference type="ARBA" id="ARBA00023134"/>
    </source>
</evidence>
<comment type="caution">
    <text evidence="8">The sequence shown here is derived from an EMBL/GenBank/DDBJ whole genome shotgun (WGS) entry which is preliminary data.</text>
</comment>
<comment type="catalytic activity">
    <reaction evidence="5">
        <text>2 GTP = 3',3'-c-di-GMP + 2 diphosphate</text>
        <dbReference type="Rhea" id="RHEA:24898"/>
        <dbReference type="ChEBI" id="CHEBI:33019"/>
        <dbReference type="ChEBI" id="CHEBI:37565"/>
        <dbReference type="ChEBI" id="CHEBI:58805"/>
        <dbReference type="EC" id="2.7.7.65"/>
    </reaction>
</comment>
<dbReference type="CDD" id="cd18773">
    <property type="entry name" value="PDC1_HK_sensor"/>
    <property type="match status" value="1"/>
</dbReference>
<dbReference type="GO" id="GO:1902201">
    <property type="term" value="P:negative regulation of bacterial-type flagellum-dependent cell motility"/>
    <property type="evidence" value="ECO:0007669"/>
    <property type="project" value="TreeGrafter"/>
</dbReference>
<keyword evidence="4" id="KW-0342">GTP-binding</keyword>
<keyword evidence="6" id="KW-1133">Transmembrane helix</keyword>
<dbReference type="SMART" id="SM00267">
    <property type="entry name" value="GGDEF"/>
    <property type="match status" value="1"/>
</dbReference>
<evidence type="ECO:0000256" key="6">
    <source>
        <dbReference type="SAM" id="Phobius"/>
    </source>
</evidence>
<dbReference type="Gene3D" id="3.30.70.270">
    <property type="match status" value="1"/>
</dbReference>
<dbReference type="AlphaFoldDB" id="A0A3L0X3D3"/>
<proteinExistence type="predicted"/>
<evidence type="ECO:0000256" key="1">
    <source>
        <dbReference type="ARBA" id="ARBA00001946"/>
    </source>
</evidence>
<accession>A0A3L0X3D3</accession>
<sequence>MIKWLLTRRYYVLTSFSILLGALVLVVTLALAAVSYLRSIDKTVAGYGHMISSIEAALIHELVLANQRQLAVLEASLDKAAIARGEPADNPIWAVAHQIKRDSHYIYFYNSRFDRISSYPLWIQPAEYRAASRPWYQVLSMKGDELVWFGPYQEYSSQELILTLIKRVKDGEGKLLGLLMVDMSVNSIQQALQRAMGSNQAAIYISLRGSNRLVVGSKMALYDKANKTVDSHLLGLDVIWHGRHLKRELEDVDWDLNIYLPPAQFRDSLNEALLMVVVPLLSLFIIWFCSISFLVRVFRQEQALVSGSLTGIVQDPTRPKTSNHLNTWFVHSCLSEIDQVRASFLQGQDALLHDPLTGIMNRRAFTQRRSELDEIQTPYWLVLFDVDNFKCINDSWGHSVGDGVLCRVAELLTAELGTGAVYRIGGDEFAALLPWERHELESRLHHLLARVRNQQWREFKTPVTLSAGGAHYPDDGLFLFERADECLYQSKRLGRDRWHLFPYPDTGGEPESPGVTISV</sequence>
<dbReference type="Gene3D" id="3.30.450.20">
    <property type="entry name" value="PAS domain"/>
    <property type="match status" value="2"/>
</dbReference>
<dbReference type="GO" id="GO:0043709">
    <property type="term" value="P:cell adhesion involved in single-species biofilm formation"/>
    <property type="evidence" value="ECO:0007669"/>
    <property type="project" value="TreeGrafter"/>
</dbReference>
<evidence type="ECO:0000313" key="8">
    <source>
        <dbReference type="EMBL" id="MHO05341.1"/>
    </source>
</evidence>
<organism evidence="8">
    <name type="scientific">Escherichia coli</name>
    <dbReference type="NCBI Taxonomy" id="562"/>
    <lineage>
        <taxon>Bacteria</taxon>
        <taxon>Pseudomonadati</taxon>
        <taxon>Pseudomonadota</taxon>
        <taxon>Gammaproteobacteria</taxon>
        <taxon>Enterobacterales</taxon>
        <taxon>Enterobacteriaceae</taxon>
        <taxon>Escherichia</taxon>
    </lineage>
</organism>
<dbReference type="Pfam" id="PF00990">
    <property type="entry name" value="GGDEF"/>
    <property type="match status" value="1"/>
</dbReference>
<name>A0A3L0X3D3_ECOLX</name>
<dbReference type="PROSITE" id="PS50887">
    <property type="entry name" value="GGDEF"/>
    <property type="match status" value="1"/>
</dbReference>
<keyword evidence="4" id="KW-0547">Nucleotide-binding</keyword>
<feature type="domain" description="GGDEF" evidence="7">
    <location>
        <begin position="377"/>
        <end position="503"/>
    </location>
</feature>
<gene>
    <name evidence="8" type="ORF">D9F05_13290</name>
</gene>
<dbReference type="InterPro" id="IPR000160">
    <property type="entry name" value="GGDEF_dom"/>
</dbReference>
<dbReference type="GO" id="GO:0052621">
    <property type="term" value="F:diguanylate cyclase activity"/>
    <property type="evidence" value="ECO:0007669"/>
    <property type="project" value="UniProtKB-EC"/>
</dbReference>
<dbReference type="PANTHER" id="PTHR45138">
    <property type="entry name" value="REGULATORY COMPONENTS OF SENSORY TRANSDUCTION SYSTEM"/>
    <property type="match status" value="1"/>
</dbReference>
<dbReference type="SUPFAM" id="SSF55073">
    <property type="entry name" value="Nucleotide cyclase"/>
    <property type="match status" value="1"/>
</dbReference>
<keyword evidence="6" id="KW-0472">Membrane</keyword>
<evidence type="ECO:0000256" key="5">
    <source>
        <dbReference type="ARBA" id="ARBA00034247"/>
    </source>
</evidence>
<dbReference type="GO" id="GO:0005886">
    <property type="term" value="C:plasma membrane"/>
    <property type="evidence" value="ECO:0007669"/>
    <property type="project" value="TreeGrafter"/>
</dbReference>